<evidence type="ECO:0000256" key="1">
    <source>
        <dbReference type="SAM" id="MobiDB-lite"/>
    </source>
</evidence>
<reference evidence="2" key="2">
    <citation type="journal article" date="2021" name="Genome Biol. Evol.">
        <title>Developing a high-quality reference genome for a parasitic bivalve with doubly uniparental inheritance (Bivalvia: Unionida).</title>
        <authorList>
            <person name="Smith C.H."/>
        </authorList>
    </citation>
    <scope>NUCLEOTIDE SEQUENCE</scope>
    <source>
        <strain evidence="2">CHS0354</strain>
        <tissue evidence="2">Mantle</tissue>
    </source>
</reference>
<reference evidence="2" key="3">
    <citation type="submission" date="2023-05" db="EMBL/GenBank/DDBJ databases">
        <authorList>
            <person name="Smith C.H."/>
        </authorList>
    </citation>
    <scope>NUCLEOTIDE SEQUENCE</scope>
    <source>
        <strain evidence="2">CHS0354</strain>
        <tissue evidence="2">Mantle</tissue>
    </source>
</reference>
<name>A0AAE0VTG7_9BIVA</name>
<gene>
    <name evidence="2" type="ORF">CHS0354_028960</name>
</gene>
<comment type="caution">
    <text evidence="2">The sequence shown here is derived from an EMBL/GenBank/DDBJ whole genome shotgun (WGS) entry which is preliminary data.</text>
</comment>
<keyword evidence="3" id="KW-1185">Reference proteome</keyword>
<dbReference type="EMBL" id="JAEAOA010001736">
    <property type="protein sequence ID" value="KAK3588542.1"/>
    <property type="molecule type" value="Genomic_DNA"/>
</dbReference>
<protein>
    <submittedName>
        <fullName evidence="2">Uncharacterized protein</fullName>
    </submittedName>
</protein>
<proteinExistence type="predicted"/>
<sequence length="70" mass="7349">MSSTVALELTATTQVQLPVLNITSAPYNKLSERTATLGYNSTELPGTTSPIQTNPGPFLVQTMTTAPPAN</sequence>
<evidence type="ECO:0000313" key="3">
    <source>
        <dbReference type="Proteomes" id="UP001195483"/>
    </source>
</evidence>
<evidence type="ECO:0000313" key="2">
    <source>
        <dbReference type="EMBL" id="KAK3588542.1"/>
    </source>
</evidence>
<feature type="region of interest" description="Disordered" evidence="1">
    <location>
        <begin position="39"/>
        <end position="59"/>
    </location>
</feature>
<accession>A0AAE0VTG7</accession>
<dbReference type="Proteomes" id="UP001195483">
    <property type="component" value="Unassembled WGS sequence"/>
</dbReference>
<dbReference type="AlphaFoldDB" id="A0AAE0VTG7"/>
<feature type="non-terminal residue" evidence="2">
    <location>
        <position position="1"/>
    </location>
</feature>
<reference evidence="2" key="1">
    <citation type="journal article" date="2021" name="Genome Biol. Evol.">
        <title>A High-Quality Reference Genome for a Parasitic Bivalve with Doubly Uniparental Inheritance (Bivalvia: Unionida).</title>
        <authorList>
            <person name="Smith C.H."/>
        </authorList>
    </citation>
    <scope>NUCLEOTIDE SEQUENCE</scope>
    <source>
        <strain evidence="2">CHS0354</strain>
    </source>
</reference>
<organism evidence="2 3">
    <name type="scientific">Potamilus streckersoni</name>
    <dbReference type="NCBI Taxonomy" id="2493646"/>
    <lineage>
        <taxon>Eukaryota</taxon>
        <taxon>Metazoa</taxon>
        <taxon>Spiralia</taxon>
        <taxon>Lophotrochozoa</taxon>
        <taxon>Mollusca</taxon>
        <taxon>Bivalvia</taxon>
        <taxon>Autobranchia</taxon>
        <taxon>Heteroconchia</taxon>
        <taxon>Palaeoheterodonta</taxon>
        <taxon>Unionida</taxon>
        <taxon>Unionoidea</taxon>
        <taxon>Unionidae</taxon>
        <taxon>Ambleminae</taxon>
        <taxon>Lampsilini</taxon>
        <taxon>Potamilus</taxon>
    </lineage>
</organism>